<protein>
    <submittedName>
        <fullName evidence="2">Uncharacterized protein</fullName>
    </submittedName>
</protein>
<dbReference type="Proteomes" id="UP000030747">
    <property type="component" value="Unassembled WGS sequence"/>
</dbReference>
<reference evidence="2" key="1">
    <citation type="submission" date="2013-10" db="EMBL/GenBank/DDBJ databases">
        <title>Genomic analysis of the causative agents of coccidiosis in chickens.</title>
        <authorList>
            <person name="Reid A.J."/>
            <person name="Blake D."/>
            <person name="Billington K."/>
            <person name="Browne H."/>
            <person name="Dunn M."/>
            <person name="Hung S."/>
            <person name="Kawahara F."/>
            <person name="Miranda-Saavedra D."/>
            <person name="Mourier T."/>
            <person name="Nagra H."/>
            <person name="Otto T.D."/>
            <person name="Rawlings N."/>
            <person name="Sanchez A."/>
            <person name="Sanders M."/>
            <person name="Subramaniam C."/>
            <person name="Tay Y."/>
            <person name="Dear P."/>
            <person name="Doerig C."/>
            <person name="Gruber A."/>
            <person name="Parkinson J."/>
            <person name="Shirley M."/>
            <person name="Wan K.L."/>
            <person name="Berriman M."/>
            <person name="Tomley F."/>
            <person name="Pain A."/>
        </authorList>
    </citation>
    <scope>NUCLEOTIDE SEQUENCE [LARGE SCALE GENOMIC DNA]</scope>
    <source>
        <strain evidence="2">Houghton</strain>
    </source>
</reference>
<dbReference type="RefSeq" id="XP_013232960.1">
    <property type="nucleotide sequence ID" value="XM_013377506.1"/>
</dbReference>
<dbReference type="AlphaFoldDB" id="U6L364"/>
<feature type="region of interest" description="Disordered" evidence="1">
    <location>
        <begin position="67"/>
        <end position="111"/>
    </location>
</feature>
<feature type="compositionally biased region" description="Polar residues" evidence="1">
    <location>
        <begin position="67"/>
        <end position="103"/>
    </location>
</feature>
<organism evidence="2 3">
    <name type="scientific">Eimeria tenella</name>
    <name type="common">Coccidian parasite</name>
    <dbReference type="NCBI Taxonomy" id="5802"/>
    <lineage>
        <taxon>Eukaryota</taxon>
        <taxon>Sar</taxon>
        <taxon>Alveolata</taxon>
        <taxon>Apicomplexa</taxon>
        <taxon>Conoidasida</taxon>
        <taxon>Coccidia</taxon>
        <taxon>Eucoccidiorida</taxon>
        <taxon>Eimeriorina</taxon>
        <taxon>Eimeriidae</taxon>
        <taxon>Eimeria</taxon>
    </lineage>
</organism>
<reference evidence="2" key="2">
    <citation type="submission" date="2013-10" db="EMBL/GenBank/DDBJ databases">
        <authorList>
            <person name="Aslett M."/>
        </authorList>
    </citation>
    <scope>NUCLEOTIDE SEQUENCE [LARGE SCALE GENOMIC DNA]</scope>
    <source>
        <strain evidence="2">Houghton</strain>
    </source>
</reference>
<proteinExistence type="predicted"/>
<name>U6L364_EIMTE</name>
<keyword evidence="3" id="KW-1185">Reference proteome</keyword>
<dbReference type="OrthoDB" id="10619853at2759"/>
<dbReference type="GeneID" id="25252031"/>
<dbReference type="EMBL" id="HG675701">
    <property type="protein sequence ID" value="CDJ42210.1"/>
    <property type="molecule type" value="Genomic_DNA"/>
</dbReference>
<evidence type="ECO:0000256" key="1">
    <source>
        <dbReference type="SAM" id="MobiDB-lite"/>
    </source>
</evidence>
<evidence type="ECO:0000313" key="3">
    <source>
        <dbReference type="Proteomes" id="UP000030747"/>
    </source>
</evidence>
<sequence length="166" mass="18403">MNAQYTFSKWKSVSIEWRLYAALQLRQHYLPRAAPMSVFSKMRDVCDHSLSFCCLTGNFTNTSAPTGGAHWTSTTSQPHNSQSNKQSVSYNRNGPTSSSTSRGARQLPDSASARMVGTERLVVKRPVYLPLGASLSLIYNRKVPRQTLSSGRPTFASAWTLQLLLS</sequence>
<dbReference type="VEuPathDB" id="ToxoDB:ETH_00014370"/>
<gene>
    <name evidence="2" type="ORF">ETH_00014370</name>
</gene>
<dbReference type="VEuPathDB" id="ToxoDB:ETH2_0515800"/>
<evidence type="ECO:0000313" key="2">
    <source>
        <dbReference type="EMBL" id="CDJ42210.1"/>
    </source>
</evidence>
<accession>U6L364</accession>